<accession>A0A4U6V7E6</accession>
<name>A0A4U6V7E6_SETVI</name>
<evidence type="ECO:0000256" key="1">
    <source>
        <dbReference type="SAM" id="MobiDB-lite"/>
    </source>
</evidence>
<keyword evidence="2" id="KW-0812">Transmembrane</keyword>
<dbReference type="Gramene" id="TKW25141">
    <property type="protein sequence ID" value="TKW25141"/>
    <property type="gene ID" value="SEVIR_3G096401v2"/>
</dbReference>
<feature type="transmembrane region" description="Helical" evidence="2">
    <location>
        <begin position="16"/>
        <end position="38"/>
    </location>
</feature>
<proteinExistence type="predicted"/>
<dbReference type="OMA" id="KWSHKHI"/>
<dbReference type="EMBL" id="CM016554">
    <property type="protein sequence ID" value="TKW25141.1"/>
    <property type="molecule type" value="Genomic_DNA"/>
</dbReference>
<evidence type="ECO:0008006" key="5">
    <source>
        <dbReference type="Google" id="ProtNLM"/>
    </source>
</evidence>
<sequence>MAIQIPPPGKWSHKHIVLVALIGSLVVNAITAAIFISISPAHISFSIENPTTIDKADQDTKYHKFTLVVNNSSPHTAVHYGALSAEIWYTEEAWVPAVADRSSLDDGTTQPPGKEARIDVSAEYWKSEQGSTPGESSNEKRSPPPAPAGEKDWSNCTVLVMGSVWFKSKGWISTRSYDVRANCSQVNFNKPGTFPCK</sequence>
<keyword evidence="2" id="KW-1133">Transmembrane helix</keyword>
<gene>
    <name evidence="3" type="ORF">SEVIR_3G096401v2</name>
</gene>
<evidence type="ECO:0000256" key="2">
    <source>
        <dbReference type="SAM" id="Phobius"/>
    </source>
</evidence>
<dbReference type="PANTHER" id="PTHR36480:SF5">
    <property type="entry name" value="LATE EMBRYOGENESIS ABUNDANT PROTEIN LEA-2 SUBGROUP DOMAIN-CONTAINING PROTEIN"/>
    <property type="match status" value="1"/>
</dbReference>
<dbReference type="AlphaFoldDB" id="A0A4U6V7E6"/>
<reference evidence="3" key="1">
    <citation type="submission" date="2019-03" db="EMBL/GenBank/DDBJ databases">
        <title>WGS assembly of Setaria viridis.</title>
        <authorList>
            <person name="Huang P."/>
            <person name="Jenkins J."/>
            <person name="Grimwood J."/>
            <person name="Barry K."/>
            <person name="Healey A."/>
            <person name="Mamidi S."/>
            <person name="Sreedasyam A."/>
            <person name="Shu S."/>
            <person name="Feldman M."/>
            <person name="Wu J."/>
            <person name="Yu Y."/>
            <person name="Chen C."/>
            <person name="Johnson J."/>
            <person name="Rokhsar D."/>
            <person name="Baxter I."/>
            <person name="Schmutz J."/>
            <person name="Brutnell T."/>
            <person name="Kellogg E."/>
        </authorList>
    </citation>
    <scope>NUCLEOTIDE SEQUENCE [LARGE SCALE GENOMIC DNA]</scope>
</reference>
<dbReference type="Proteomes" id="UP000298652">
    <property type="component" value="Chromosome 3"/>
</dbReference>
<dbReference type="PANTHER" id="PTHR36480">
    <property type="entry name" value="OS06G0118900 PROTEIN-RELATED"/>
    <property type="match status" value="1"/>
</dbReference>
<protein>
    <recommendedName>
        <fullName evidence="5">Late embryogenesis abundant protein LEA-2 subgroup domain-containing protein</fullName>
    </recommendedName>
</protein>
<feature type="region of interest" description="Disordered" evidence="1">
    <location>
        <begin position="125"/>
        <end position="153"/>
    </location>
</feature>
<keyword evidence="4" id="KW-1185">Reference proteome</keyword>
<evidence type="ECO:0000313" key="4">
    <source>
        <dbReference type="Proteomes" id="UP000298652"/>
    </source>
</evidence>
<organism evidence="3 4">
    <name type="scientific">Setaria viridis</name>
    <name type="common">Green bristlegrass</name>
    <name type="synonym">Setaria italica subsp. viridis</name>
    <dbReference type="NCBI Taxonomy" id="4556"/>
    <lineage>
        <taxon>Eukaryota</taxon>
        <taxon>Viridiplantae</taxon>
        <taxon>Streptophyta</taxon>
        <taxon>Embryophyta</taxon>
        <taxon>Tracheophyta</taxon>
        <taxon>Spermatophyta</taxon>
        <taxon>Magnoliopsida</taxon>
        <taxon>Liliopsida</taxon>
        <taxon>Poales</taxon>
        <taxon>Poaceae</taxon>
        <taxon>PACMAD clade</taxon>
        <taxon>Panicoideae</taxon>
        <taxon>Panicodae</taxon>
        <taxon>Paniceae</taxon>
        <taxon>Cenchrinae</taxon>
        <taxon>Setaria</taxon>
    </lineage>
</organism>
<evidence type="ECO:0000313" key="3">
    <source>
        <dbReference type="EMBL" id="TKW25141.1"/>
    </source>
</evidence>
<keyword evidence="2" id="KW-0472">Membrane</keyword>